<dbReference type="PANTHER" id="PTHR47331">
    <property type="entry name" value="PHD-TYPE DOMAIN-CONTAINING PROTEIN"/>
    <property type="match status" value="1"/>
</dbReference>
<dbReference type="InterPro" id="IPR008042">
    <property type="entry name" value="Retrotrans_Pao"/>
</dbReference>
<accession>A0A1I7VUL0</accession>
<dbReference type="Gene3D" id="3.30.70.270">
    <property type="match status" value="1"/>
</dbReference>
<dbReference type="InterPro" id="IPR043502">
    <property type="entry name" value="DNA/RNA_pol_sf"/>
</dbReference>
<dbReference type="AlphaFoldDB" id="A0A1I7VUL0"/>
<name>A0A1I7VUL0_LOALO</name>
<dbReference type="SUPFAM" id="SSF56672">
    <property type="entry name" value="DNA/RNA polymerases"/>
    <property type="match status" value="1"/>
</dbReference>
<reference evidence="2" key="2">
    <citation type="submission" date="2016-11" db="UniProtKB">
        <authorList>
            <consortium name="WormBaseParasite"/>
        </authorList>
    </citation>
    <scope>IDENTIFICATION</scope>
</reference>
<sequence length="573" mass="66623">MSDTIIKSAQPAKQKLEDLLDEVKAMDLTPPDQHLAVEEKQQQFELKRRTIEEKIRRLKLYVATPGSTNKKWLEYIQKQKNMHKDECELVAQRLQQSKINNEPFQQKELSQTSQQTGYDIAPENYGVIRKVLVEKVGNLSTIKKSLYNELYSIKGHDREWKTTVETMERILRQLEAMGEYLEHSSIEIIIESRPHHEVISPHKPITKLRIVQDASAHLKGTKSLNEVLYRGPIMLPDLVGILLWFRMMESVITADVEKAFLQLELHQSNRNCTRFLWIDDIKFALTEENLKCHRFRRVPFGVVSSPFMLAVTLNHHLETIESQTALEIRRNLYMDNAIPKQDRIEGGATKILGITWINDKDTIKATLKPWIEHELTKRSVLQSVASQYDSLGFLVPAMIQFKLFLQNLWRRNNSWDQILDEDDKEAWRSLTKEWLADIIEIPRSPTLYILTGVRAANFVIKQLSMGKIPVVLWSDSKCALHWIQSRSKLLPKFIQNRVEEIRKAIQAMVGRTVVVNESRKRMAPMGIPVPEEFKEEQRIIAKVASQTVEKAQTEGLKEEEKEKCNLYCNDRKL</sequence>
<dbReference type="Pfam" id="PF05380">
    <property type="entry name" value="Peptidase_A17"/>
    <property type="match status" value="1"/>
</dbReference>
<proteinExistence type="predicted"/>
<dbReference type="Proteomes" id="UP000095285">
    <property type="component" value="Unassembled WGS sequence"/>
</dbReference>
<dbReference type="InterPro" id="IPR043128">
    <property type="entry name" value="Rev_trsase/Diguanyl_cyclase"/>
</dbReference>
<dbReference type="Pfam" id="PF03564">
    <property type="entry name" value="DUF1759"/>
    <property type="match status" value="1"/>
</dbReference>
<evidence type="ECO:0000313" key="2">
    <source>
        <dbReference type="WBParaSite" id="EN70_6451"/>
    </source>
</evidence>
<dbReference type="InterPro" id="IPR005312">
    <property type="entry name" value="DUF1759"/>
</dbReference>
<reference evidence="1" key="1">
    <citation type="submission" date="2012-04" db="EMBL/GenBank/DDBJ databases">
        <title>The Genome Sequence of Loa loa.</title>
        <authorList>
            <consortium name="The Broad Institute Genome Sequencing Platform"/>
            <consortium name="Broad Institute Genome Sequencing Center for Infectious Disease"/>
            <person name="Nutman T.B."/>
            <person name="Fink D.L."/>
            <person name="Russ C."/>
            <person name="Young S."/>
            <person name="Zeng Q."/>
            <person name="Gargeya S."/>
            <person name="Alvarado L."/>
            <person name="Berlin A."/>
            <person name="Chapman S.B."/>
            <person name="Chen Z."/>
            <person name="Freedman E."/>
            <person name="Gellesch M."/>
            <person name="Goldberg J."/>
            <person name="Griggs A."/>
            <person name="Gujja S."/>
            <person name="Heilman E.R."/>
            <person name="Heiman D."/>
            <person name="Howarth C."/>
            <person name="Mehta T."/>
            <person name="Neiman D."/>
            <person name="Pearson M."/>
            <person name="Roberts A."/>
            <person name="Saif S."/>
            <person name="Shea T."/>
            <person name="Shenoy N."/>
            <person name="Sisk P."/>
            <person name="Stolte C."/>
            <person name="Sykes S."/>
            <person name="White J."/>
            <person name="Yandava C."/>
            <person name="Haas B."/>
            <person name="Henn M.R."/>
            <person name="Nusbaum C."/>
            <person name="Birren B."/>
        </authorList>
    </citation>
    <scope>NUCLEOTIDE SEQUENCE [LARGE SCALE GENOMIC DNA]</scope>
</reference>
<dbReference type="STRING" id="7209.A0A1I7VUL0"/>
<protein>
    <submittedName>
        <fullName evidence="2">Integrase catalytic domain-containing protein</fullName>
    </submittedName>
</protein>
<organism evidence="1 2">
    <name type="scientific">Loa loa</name>
    <name type="common">Eye worm</name>
    <name type="synonym">Filaria loa</name>
    <dbReference type="NCBI Taxonomy" id="7209"/>
    <lineage>
        <taxon>Eukaryota</taxon>
        <taxon>Metazoa</taxon>
        <taxon>Ecdysozoa</taxon>
        <taxon>Nematoda</taxon>
        <taxon>Chromadorea</taxon>
        <taxon>Rhabditida</taxon>
        <taxon>Spirurina</taxon>
        <taxon>Spiruromorpha</taxon>
        <taxon>Filarioidea</taxon>
        <taxon>Onchocercidae</taxon>
        <taxon>Loa</taxon>
    </lineage>
</organism>
<evidence type="ECO:0000313" key="1">
    <source>
        <dbReference type="Proteomes" id="UP000095285"/>
    </source>
</evidence>
<keyword evidence="1" id="KW-1185">Reference proteome</keyword>
<dbReference type="WBParaSite" id="EN70_6451">
    <property type="protein sequence ID" value="EN70_6451"/>
    <property type="gene ID" value="EN70_6451"/>
</dbReference>
<dbReference type="Gene3D" id="3.10.10.10">
    <property type="entry name" value="HIV Type 1 Reverse Transcriptase, subunit A, domain 1"/>
    <property type="match status" value="1"/>
</dbReference>